<protein>
    <submittedName>
        <fullName evidence="7">Zinc finger protein 41</fullName>
    </submittedName>
</protein>
<dbReference type="Pfam" id="PF00096">
    <property type="entry name" value="zf-C2H2"/>
    <property type="match status" value="1"/>
</dbReference>
<keyword evidence="1" id="KW-0479">Metal-binding</keyword>
<dbReference type="SMART" id="SM00355">
    <property type="entry name" value="ZnF_C2H2"/>
    <property type="match status" value="6"/>
</dbReference>
<feature type="domain" description="C2H2-type" evidence="6">
    <location>
        <begin position="288"/>
        <end position="313"/>
    </location>
</feature>
<sequence length="313" mass="36512">MLIKIPKHLVEIFEIVNVKQESDESCSNNLCHVQNTDETSTSYDVIDEISPSAVERKNEVPNSSKDVLHSQYEEKASHYGIQTEDKVSHYCIQTEDKQSFLCSKCGVEYENKIQLLLHVRRYHDVSECSNLATKDAFSSSTQNTFMCLMCSEKCTRLSKLSAHIRALHSSDRCYQCCQTYFLSMAEFIEHCEHIHCRPSYYPCTKCCKVYTLFECLETHLKVCQKVLGNKIHANCELCGNVFMSKLGLEWHLERHMGVFYPCTECGEIFTRQKNMYTHRTEKHYNLDFKCEVCFKCFHTFKGLKMHITKTYVH</sequence>
<dbReference type="PANTHER" id="PTHR24379:SF121">
    <property type="entry name" value="C2H2-TYPE DOMAIN-CONTAINING PROTEIN"/>
    <property type="match status" value="1"/>
</dbReference>
<evidence type="ECO:0000256" key="2">
    <source>
        <dbReference type="ARBA" id="ARBA00022737"/>
    </source>
</evidence>
<evidence type="ECO:0000256" key="5">
    <source>
        <dbReference type="PROSITE-ProRule" id="PRU00042"/>
    </source>
</evidence>
<dbReference type="Gene3D" id="3.30.160.60">
    <property type="entry name" value="Classic Zinc Finger"/>
    <property type="match status" value="3"/>
</dbReference>
<dbReference type="EMBL" id="HBUF01033010">
    <property type="protein sequence ID" value="CAG6615481.1"/>
    <property type="molecule type" value="Transcribed_RNA"/>
</dbReference>
<feature type="domain" description="C2H2-type" evidence="6">
    <location>
        <begin position="100"/>
        <end position="123"/>
    </location>
</feature>
<dbReference type="SUPFAM" id="SSF57667">
    <property type="entry name" value="beta-beta-alpha zinc fingers"/>
    <property type="match status" value="1"/>
</dbReference>
<dbReference type="InterPro" id="IPR036236">
    <property type="entry name" value="Znf_C2H2_sf"/>
</dbReference>
<evidence type="ECO:0000256" key="4">
    <source>
        <dbReference type="ARBA" id="ARBA00022833"/>
    </source>
</evidence>
<dbReference type="AlphaFoldDB" id="A0A8D8M2B9"/>
<dbReference type="PANTHER" id="PTHR24379">
    <property type="entry name" value="KRAB AND ZINC FINGER DOMAIN-CONTAINING"/>
    <property type="match status" value="1"/>
</dbReference>
<keyword evidence="2" id="KW-0677">Repeat</keyword>
<accession>A0A8D8M2B9</accession>
<reference evidence="7" key="1">
    <citation type="submission" date="2021-05" db="EMBL/GenBank/DDBJ databases">
        <authorList>
            <person name="Alioto T."/>
            <person name="Alioto T."/>
            <person name="Gomez Garrido J."/>
        </authorList>
    </citation>
    <scope>NUCLEOTIDE SEQUENCE</scope>
</reference>
<feature type="domain" description="C2H2-type" evidence="6">
    <location>
        <begin position="145"/>
        <end position="173"/>
    </location>
</feature>
<organism evidence="7">
    <name type="scientific">Cacopsylla melanoneura</name>
    <dbReference type="NCBI Taxonomy" id="428564"/>
    <lineage>
        <taxon>Eukaryota</taxon>
        <taxon>Metazoa</taxon>
        <taxon>Ecdysozoa</taxon>
        <taxon>Arthropoda</taxon>
        <taxon>Hexapoda</taxon>
        <taxon>Insecta</taxon>
        <taxon>Pterygota</taxon>
        <taxon>Neoptera</taxon>
        <taxon>Paraneoptera</taxon>
        <taxon>Hemiptera</taxon>
        <taxon>Sternorrhyncha</taxon>
        <taxon>Psylloidea</taxon>
        <taxon>Psyllidae</taxon>
        <taxon>Psyllinae</taxon>
        <taxon>Cacopsylla</taxon>
    </lineage>
</organism>
<evidence type="ECO:0000256" key="1">
    <source>
        <dbReference type="ARBA" id="ARBA00022723"/>
    </source>
</evidence>
<keyword evidence="4" id="KW-0862">Zinc</keyword>
<dbReference type="PROSITE" id="PS50157">
    <property type="entry name" value="ZINC_FINGER_C2H2_2"/>
    <property type="match status" value="4"/>
</dbReference>
<name>A0A8D8M2B9_9HEMI</name>
<keyword evidence="3 5" id="KW-0863">Zinc-finger</keyword>
<proteinExistence type="predicted"/>
<feature type="domain" description="C2H2-type" evidence="6">
    <location>
        <begin position="260"/>
        <end position="283"/>
    </location>
</feature>
<evidence type="ECO:0000259" key="6">
    <source>
        <dbReference type="PROSITE" id="PS50157"/>
    </source>
</evidence>
<dbReference type="InterPro" id="IPR013087">
    <property type="entry name" value="Znf_C2H2_type"/>
</dbReference>
<dbReference type="GO" id="GO:0008270">
    <property type="term" value="F:zinc ion binding"/>
    <property type="evidence" value="ECO:0007669"/>
    <property type="project" value="UniProtKB-KW"/>
</dbReference>
<evidence type="ECO:0000313" key="7">
    <source>
        <dbReference type="EMBL" id="CAG6615481.1"/>
    </source>
</evidence>
<dbReference type="PROSITE" id="PS00028">
    <property type="entry name" value="ZINC_FINGER_C2H2_1"/>
    <property type="match status" value="3"/>
</dbReference>
<evidence type="ECO:0000256" key="3">
    <source>
        <dbReference type="ARBA" id="ARBA00022771"/>
    </source>
</evidence>